<evidence type="ECO:0000256" key="1">
    <source>
        <dbReference type="SAM" id="MobiDB-lite"/>
    </source>
</evidence>
<dbReference type="GO" id="GO:0003677">
    <property type="term" value="F:DNA binding"/>
    <property type="evidence" value="ECO:0007669"/>
    <property type="project" value="InterPro"/>
</dbReference>
<reference evidence="3 4" key="1">
    <citation type="submission" date="2015-10" db="EMBL/GenBank/DDBJ databases">
        <title>Draft genome sequence of pyrrolomycin-producing Streptomyces vitaminophilus.</title>
        <authorList>
            <person name="Graham D.E."/>
            <person name="Mahan K.M."/>
            <person name="Klingeman D.M."/>
            <person name="Hettich R.L."/>
            <person name="Parry R.J."/>
        </authorList>
    </citation>
    <scope>NUCLEOTIDE SEQUENCE [LARGE SCALE GENOMIC DNA]</scope>
    <source>
        <strain evidence="3 4">ATCC 31673</strain>
    </source>
</reference>
<evidence type="ECO:0000313" key="4">
    <source>
        <dbReference type="Proteomes" id="UP000050867"/>
    </source>
</evidence>
<dbReference type="OrthoDB" id="8907023at2"/>
<dbReference type="EMBL" id="LLZU01000035">
    <property type="protein sequence ID" value="KRV47711.1"/>
    <property type="molecule type" value="Genomic_DNA"/>
</dbReference>
<dbReference type="InterPro" id="IPR010985">
    <property type="entry name" value="Ribbon_hlx_hlx"/>
</dbReference>
<comment type="caution">
    <text evidence="3">The sequence shown here is derived from an EMBL/GenBank/DDBJ whole genome shotgun (WGS) entry which is preliminary data.</text>
</comment>
<dbReference type="SUPFAM" id="SSF47598">
    <property type="entry name" value="Ribbon-helix-helix"/>
    <property type="match status" value="1"/>
</dbReference>
<feature type="region of interest" description="Disordered" evidence="1">
    <location>
        <begin position="1"/>
        <end position="21"/>
    </location>
</feature>
<organism evidence="3 4">
    <name type="scientific">Wenjunlia vitaminophila</name>
    <name type="common">Streptomyces vitaminophilus</name>
    <dbReference type="NCBI Taxonomy" id="76728"/>
    <lineage>
        <taxon>Bacteria</taxon>
        <taxon>Bacillati</taxon>
        <taxon>Actinomycetota</taxon>
        <taxon>Actinomycetes</taxon>
        <taxon>Kitasatosporales</taxon>
        <taxon>Streptomycetaceae</taxon>
        <taxon>Wenjunlia</taxon>
    </lineage>
</organism>
<dbReference type="STRING" id="76728.AQ490_04820"/>
<evidence type="ECO:0000259" key="2">
    <source>
        <dbReference type="Pfam" id="PF03869"/>
    </source>
</evidence>
<keyword evidence="4" id="KW-1185">Reference proteome</keyword>
<dbReference type="AlphaFoldDB" id="A0A0T6LPC3"/>
<dbReference type="Gene3D" id="1.10.1220.10">
    <property type="entry name" value="Met repressor-like"/>
    <property type="match status" value="1"/>
</dbReference>
<feature type="domain" description="Arc-like DNA binding" evidence="2">
    <location>
        <begin position="4"/>
        <end position="39"/>
    </location>
</feature>
<sequence>MAMNLRLRDDQQEALKRRAEEEGRSMHAIVLQAVDDYLARTAHQVAIQQTAREQAAKWRELMERLK</sequence>
<dbReference type="eggNOG" id="ENOG5033EV5">
    <property type="taxonomic scope" value="Bacteria"/>
</dbReference>
<dbReference type="InterPro" id="IPR013321">
    <property type="entry name" value="Arc_rbn_hlx_hlx"/>
</dbReference>
<dbReference type="InterPro" id="IPR005569">
    <property type="entry name" value="Arc_DNA-bd_dom"/>
</dbReference>
<evidence type="ECO:0000313" key="3">
    <source>
        <dbReference type="EMBL" id="KRV47711.1"/>
    </source>
</evidence>
<accession>A0A0T6LPC3</accession>
<gene>
    <name evidence="3" type="ORF">AQ490_04820</name>
</gene>
<proteinExistence type="predicted"/>
<dbReference type="Pfam" id="PF03869">
    <property type="entry name" value="Arc"/>
    <property type="match status" value="1"/>
</dbReference>
<dbReference type="GO" id="GO:0006355">
    <property type="term" value="P:regulation of DNA-templated transcription"/>
    <property type="evidence" value="ECO:0007669"/>
    <property type="project" value="InterPro"/>
</dbReference>
<dbReference type="RefSeq" id="WP_026220204.1">
    <property type="nucleotide sequence ID" value="NZ_LLZU01000035.1"/>
</dbReference>
<protein>
    <submittedName>
        <fullName evidence="3">CopG family transcriptional regulator</fullName>
    </submittedName>
</protein>
<dbReference type="Proteomes" id="UP000050867">
    <property type="component" value="Unassembled WGS sequence"/>
</dbReference>
<name>A0A0T6LPC3_WENVI</name>